<dbReference type="SMART" id="SM00343">
    <property type="entry name" value="ZnF_C2HC"/>
    <property type="match status" value="1"/>
</dbReference>
<dbReference type="SUPFAM" id="SSF50630">
    <property type="entry name" value="Acid proteases"/>
    <property type="match status" value="1"/>
</dbReference>
<protein>
    <recommendedName>
        <fullName evidence="1">RNA-directed DNA polymerase</fullName>
        <ecNumber evidence="1">2.7.7.49</ecNumber>
    </recommendedName>
</protein>
<dbReference type="GO" id="GO:0004190">
    <property type="term" value="F:aspartic-type endopeptidase activity"/>
    <property type="evidence" value="ECO:0007669"/>
    <property type="project" value="UniProtKB-KW"/>
</dbReference>
<evidence type="ECO:0000259" key="16">
    <source>
        <dbReference type="PROSITE" id="PS50158"/>
    </source>
</evidence>
<reference evidence="18" key="1">
    <citation type="journal article" date="2017" name="Eur. J. Plant Pathol.">
        <title>Genome characterization and distribution of Taro bacilliform CH virus on taro in Hawaii, USA.</title>
        <authorList>
            <person name="Wang Y."/>
            <person name="Borth W.B."/>
            <person name="Green J.C."/>
            <person name="Hamim I."/>
            <person name="Cao K."/>
            <person name="Hu J.S."/>
            <person name="Melzer M.J."/>
        </authorList>
    </citation>
    <scope>NUCLEOTIDE SEQUENCE</scope>
    <source>
        <strain evidence="18">Hawaii</strain>
    </source>
</reference>
<evidence type="ECO:0000256" key="14">
    <source>
        <dbReference type="PROSITE-ProRule" id="PRU00047"/>
    </source>
</evidence>
<dbReference type="GO" id="GO:0003676">
    <property type="term" value="F:nucleic acid binding"/>
    <property type="evidence" value="ECO:0007669"/>
    <property type="project" value="InterPro"/>
</dbReference>
<keyword evidence="3" id="KW-0808">Transferase</keyword>
<evidence type="ECO:0000256" key="3">
    <source>
        <dbReference type="ARBA" id="ARBA00022679"/>
    </source>
</evidence>
<dbReference type="PROSITE" id="PS00141">
    <property type="entry name" value="ASP_PROTEASE"/>
    <property type="match status" value="1"/>
</dbReference>
<proteinExistence type="predicted"/>
<dbReference type="InterPro" id="IPR043502">
    <property type="entry name" value="DNA/RNA_pol_sf"/>
</dbReference>
<sequence>MEMTTSTTARTQDQPSTSRTTPLFEDQIRNYRQRQRRLHNARQVVGRLQRQITGRSQRHNQTLEQQIDPQVHLRNSMQERAAIVPAEVLYHSRRDDEHHRVYVHRSEEAILCTDNQQQDMIFIQEDSFRQLQRSRMQFIHIGVIQLRIQALHRHDEGTLALVVFRDNRWPDDRSLFATMEVDLSQGSQLVYVIPDTMMTIGDFYNNVQVSILTRGYEAWRGEANLLITRGLVGRLSNTPNVGFAYEVQSVVDYLVSHGVQAIPGKQRTVQELQDHNWVVRPTQASIPRQPTEVDTRTNIDGTIFLRFGNYTLARTSTTRRIAYNLRDEEIRSDEEQIIAVFKLDCYTEAQPAIWDTLGEPSGKFDYYVRYDMPDNHLQIPVEHIIATGWDEDDETATSSSDETSYTQYLSNIGGTSVSTEQELPYPVPISDMINPFASTEGGGDKAPIICNFPIFDKSDKEEEILPNSDSHRKDTTNYIAAAFPENDADDESEYPQLKKLQQHLYASLSAIIGYNPPQDVAMGPPNYGPTPLRVIRPEAGPSRPAFEGYKQGEVRYKTKGYSEWWNLPSAQHGTGAIFIIPTQLGMFNDTFMRWESITKNLVSQQGFTDPNDKVEFIENLLGEAEKIAWIQWRMTFPEAFQQMLESADGRQGTQNILSQIRRVFTLEDPYQGSTAMQEEALRDLEKLSCHNLKDIVAYMNEYTRLASKSGRLFINEDLSEKFWFKMPGELGPRIKEAYEARYPGNTIGVFPRVLFAYKFLENECRDAAHKRSLKSLSFCSSIPILGYYKTEKKYGVRRSRIYKGKPHASHTRIERRKHLQRNKRCKCYLCGQEGHFARECPNDRRSIKRVAIFENLDLPEDCDIVSVQEGDNESDAIYSTSEGEEMEDLTKSLNVMTVSEKLYYFREEDQTYWIGGEGYRSMIRATKTQHDCNHAWEYNGAGSLKCFCCREETSINCRMHCPQCLITTCNLCALYYFGQKVSASRPKPIQYNPLSLMHEQQGYITWCEAEITRLKQEVETSKQQIEYWKQKYLSTQEDVFEKEFDELYKEKGKGVEIHEETNVFRQIETQRILSIAKNELSPPKKTKNMLYNLILEINIPDVANFSVHAILDTGASTCCINAEAVPENAVEDSPFMANFSGINSKVSTNKRLRYGKMIIGDNIFRIPYTYVFPMQLGDDIQMILGCNFIRAMQGGVRIEGDRVTFYKNVTQIQTQQTVPIIAAIEELELEEEEYISIATLCAYGGMEISSPFQFKYQKLIQELKDMGYIGDDPMKYWSSNKITCQMEIKNPDLSIEDRPLKHRSPQMEASYRRHTEALLKLGTIRPSKNKHRTTAIIINSGTTIDPITGKEVRGKERMFFNYKRLNDNTHKDQYSLPGINTIIQKVGNSKIYSKFDLKSGFHQVAMHPDSIEWTAFWVPQGLYEWLAMPFGLKNAPAVFQRKMDNCFKGTENFIVVYIDDILVFSETEKEHARHLEIMLEICKKNGLILSNSKMKIAVPTIDFLGATIGNRKIKLQEHIIKKIADYPDIELMNTKGLRSWLGILNYARSYIPYLGKQLGPLYSKVSPTGERKMNQHDWAIVKQIKEKVQNLPDLELPPPDCHIVLETNGCMDGWGGVCKWKPQKCDGRQIEKICAYASGKFNPPKSTIDAEIHAVMNSLNSFKIYYLDKKELLIRTDCQAIISFFNKSAKNKPSRVRWVSFTDFITGTGLEIRFQHIDEKDNALADALSRLVHSLVSKPDSYSDQTILLVELAIAEAQAKPQPGKNFKLTNLILSLTGDGERSKQILQDPRGYGTASKNLDGVA</sequence>
<dbReference type="InterPro" id="IPR001969">
    <property type="entry name" value="Aspartic_peptidase_AS"/>
</dbReference>
<dbReference type="GO" id="GO:0008270">
    <property type="term" value="F:zinc ion binding"/>
    <property type="evidence" value="ECO:0007669"/>
    <property type="project" value="UniProtKB-KW"/>
</dbReference>
<dbReference type="InterPro" id="IPR001878">
    <property type="entry name" value="Znf_CCHC"/>
</dbReference>
<dbReference type="Pfam" id="PF22909">
    <property type="entry name" value="Caulimovir_coat_dom"/>
    <property type="match status" value="1"/>
</dbReference>
<dbReference type="PROSITE" id="PS50158">
    <property type="entry name" value="ZF_CCHC"/>
    <property type="match status" value="1"/>
</dbReference>
<dbReference type="Gene3D" id="4.10.60.10">
    <property type="entry name" value="Zinc finger, CCHC-type"/>
    <property type="match status" value="1"/>
</dbReference>
<dbReference type="Pfam" id="PF00077">
    <property type="entry name" value="RVP"/>
    <property type="match status" value="1"/>
</dbReference>
<dbReference type="GO" id="GO:0046718">
    <property type="term" value="P:symbiont entry into host cell"/>
    <property type="evidence" value="ECO:0007669"/>
    <property type="project" value="UniProtKB-KW"/>
</dbReference>
<evidence type="ECO:0000256" key="4">
    <source>
        <dbReference type="ARBA" id="ARBA00022695"/>
    </source>
</evidence>
<evidence type="ECO:0000256" key="6">
    <source>
        <dbReference type="ARBA" id="ARBA00022750"/>
    </source>
</evidence>
<dbReference type="InterPro" id="IPR036875">
    <property type="entry name" value="Znf_CCHC_sf"/>
</dbReference>
<keyword evidence="12" id="KW-0695">RNA-directed DNA polymerase</keyword>
<feature type="domain" description="CCHC-type" evidence="16">
    <location>
        <begin position="826"/>
        <end position="842"/>
    </location>
</feature>
<dbReference type="Gene3D" id="2.40.70.10">
    <property type="entry name" value="Acid Proteases"/>
    <property type="match status" value="1"/>
</dbReference>
<dbReference type="InterPro" id="IPR018061">
    <property type="entry name" value="Retropepsins"/>
</dbReference>
<dbReference type="InterPro" id="IPR000477">
    <property type="entry name" value="RT_dom"/>
</dbReference>
<dbReference type="InterPro" id="IPR021109">
    <property type="entry name" value="Peptidase_aspartic_dom_sf"/>
</dbReference>
<dbReference type="PANTHER" id="PTHR33064:SF37">
    <property type="entry name" value="RIBONUCLEASE H"/>
    <property type="match status" value="1"/>
</dbReference>
<keyword evidence="6" id="KW-0064">Aspartyl protease</keyword>
<evidence type="ECO:0000256" key="7">
    <source>
        <dbReference type="ARBA" id="ARBA00022759"/>
    </source>
</evidence>
<evidence type="ECO:0000256" key="9">
    <source>
        <dbReference type="ARBA" id="ARBA00022801"/>
    </source>
</evidence>
<keyword evidence="2" id="KW-0645">Protease</keyword>
<keyword evidence="9" id="KW-0378">Hydrolase</keyword>
<evidence type="ECO:0000256" key="15">
    <source>
        <dbReference type="SAM" id="MobiDB-lite"/>
    </source>
</evidence>
<evidence type="ECO:0000256" key="11">
    <source>
        <dbReference type="ARBA" id="ARBA00022842"/>
    </source>
</evidence>
<dbReference type="Gene3D" id="3.30.70.270">
    <property type="match status" value="1"/>
</dbReference>
<keyword evidence="13" id="KW-1160">Virus entry into host cell</keyword>
<dbReference type="FunFam" id="3.10.10.10:FF:000007">
    <property type="entry name" value="Retrovirus-related Pol polyprotein from transposon 17.6-like Protein"/>
    <property type="match status" value="1"/>
</dbReference>
<dbReference type="Gene3D" id="3.30.420.10">
    <property type="entry name" value="Ribonuclease H-like superfamily/Ribonuclease H"/>
    <property type="match status" value="1"/>
</dbReference>
<dbReference type="InterPro" id="IPR043128">
    <property type="entry name" value="Rev_trsase/Diguanyl_cyclase"/>
</dbReference>
<dbReference type="SUPFAM" id="SSF56672">
    <property type="entry name" value="DNA/RNA polymerases"/>
    <property type="match status" value="1"/>
</dbReference>
<evidence type="ECO:0000313" key="18">
    <source>
        <dbReference type="EMBL" id="ARQ88056.1"/>
    </source>
</evidence>
<dbReference type="GO" id="GO:0003964">
    <property type="term" value="F:RNA-directed DNA polymerase activity"/>
    <property type="evidence" value="ECO:0007669"/>
    <property type="project" value="UniProtKB-KW"/>
</dbReference>
<dbReference type="EC" id="2.7.7.49" evidence="1"/>
<evidence type="ECO:0000256" key="12">
    <source>
        <dbReference type="ARBA" id="ARBA00022918"/>
    </source>
</evidence>
<evidence type="ECO:0000256" key="2">
    <source>
        <dbReference type="ARBA" id="ARBA00022670"/>
    </source>
</evidence>
<feature type="region of interest" description="Disordered" evidence="15">
    <location>
        <begin position="1"/>
        <end position="24"/>
    </location>
</feature>
<keyword evidence="8 14" id="KW-0479">Metal-binding</keyword>
<dbReference type="PROSITE" id="PS50878">
    <property type="entry name" value="RT_POL"/>
    <property type="match status" value="1"/>
</dbReference>
<evidence type="ECO:0000256" key="13">
    <source>
        <dbReference type="ARBA" id="ARBA00023296"/>
    </source>
</evidence>
<dbReference type="InterPro" id="IPR036397">
    <property type="entry name" value="RNaseH_sf"/>
</dbReference>
<dbReference type="EMBL" id="KY359389">
    <property type="protein sequence ID" value="ARQ88056.1"/>
    <property type="molecule type" value="Genomic_RNA"/>
</dbReference>
<feature type="domain" description="Reverse transcriptase" evidence="17">
    <location>
        <begin position="1318"/>
        <end position="1508"/>
    </location>
</feature>
<dbReference type="PANTHER" id="PTHR33064">
    <property type="entry name" value="POL PROTEIN"/>
    <property type="match status" value="1"/>
</dbReference>
<dbReference type="SUPFAM" id="SSF57756">
    <property type="entry name" value="Retrovirus zinc finger-like domains"/>
    <property type="match status" value="1"/>
</dbReference>
<evidence type="ECO:0000256" key="1">
    <source>
        <dbReference type="ARBA" id="ARBA00012493"/>
    </source>
</evidence>
<evidence type="ECO:0000256" key="5">
    <source>
        <dbReference type="ARBA" id="ARBA00022722"/>
    </source>
</evidence>
<evidence type="ECO:0000256" key="8">
    <source>
        <dbReference type="ARBA" id="ARBA00022771"/>
    </source>
</evidence>
<dbReference type="InterPro" id="IPR051320">
    <property type="entry name" value="Viral_Replic_Matur_Polypro"/>
</dbReference>
<keyword evidence="8 14" id="KW-0863">Zinc-finger</keyword>
<dbReference type="Gene3D" id="3.10.10.10">
    <property type="entry name" value="HIV Type 1 Reverse Transcriptase, subunit A, domain 1"/>
    <property type="match status" value="1"/>
</dbReference>
<organism evidence="18">
    <name type="scientific">Taro bacilliform CH virus</name>
    <dbReference type="NCBI Taxonomy" id="1634914"/>
    <lineage>
        <taxon>Viruses</taxon>
        <taxon>Riboviria</taxon>
        <taxon>Pararnavirae</taxon>
        <taxon>Artverviricota</taxon>
        <taxon>Revtraviricetes</taxon>
        <taxon>Ortervirales</taxon>
        <taxon>Caulimoviridae</taxon>
        <taxon>Badnavirus</taxon>
        <taxon>Badnavirus betacolocalasiae</taxon>
    </lineage>
</organism>
<keyword evidence="11" id="KW-0460">Magnesium</keyword>
<evidence type="ECO:0000256" key="10">
    <source>
        <dbReference type="ARBA" id="ARBA00022833"/>
    </source>
</evidence>
<dbReference type="InterPro" id="IPR041373">
    <property type="entry name" value="RT_RNaseH"/>
</dbReference>
<dbReference type="GO" id="GO:0004519">
    <property type="term" value="F:endonuclease activity"/>
    <property type="evidence" value="ECO:0007669"/>
    <property type="project" value="UniProtKB-KW"/>
</dbReference>
<name>A0A2R2Z218_9VIRU</name>
<keyword evidence="10" id="KW-0862">Zinc</keyword>
<dbReference type="GO" id="GO:0006508">
    <property type="term" value="P:proteolysis"/>
    <property type="evidence" value="ECO:0007669"/>
    <property type="project" value="UniProtKB-KW"/>
</dbReference>
<keyword evidence="7" id="KW-0255">Endonuclease</keyword>
<keyword evidence="5" id="KW-0540">Nuclease</keyword>
<accession>A0A2R2Z218</accession>
<dbReference type="Pfam" id="PF00078">
    <property type="entry name" value="RVT_1"/>
    <property type="match status" value="1"/>
</dbReference>
<dbReference type="CDD" id="cd01647">
    <property type="entry name" value="RT_LTR"/>
    <property type="match status" value="1"/>
</dbReference>
<evidence type="ECO:0000259" key="17">
    <source>
        <dbReference type="PROSITE" id="PS50878"/>
    </source>
</evidence>
<keyword evidence="4" id="KW-0548">Nucleotidyltransferase</keyword>
<feature type="compositionally biased region" description="Polar residues" evidence="15">
    <location>
        <begin position="1"/>
        <end position="21"/>
    </location>
</feature>
<dbReference type="Pfam" id="PF17917">
    <property type="entry name" value="RT_RNaseH"/>
    <property type="match status" value="1"/>
</dbReference>
<dbReference type="Pfam" id="PF00098">
    <property type="entry name" value="zf-CCHC"/>
    <property type="match status" value="1"/>
</dbReference>